<reference key="2">
    <citation type="submission" date="2011-06" db="EMBL/GenBank/DDBJ databases">
        <title>Complete Genome Sequence of Pseudomonas stutzeri Strain CGMCC 1.1803.</title>
        <authorList>
            <person name="Yan Y."/>
            <person name="Chen M."/>
            <person name="Lu W."/>
            <person name="Zhang W."/>
            <person name="Ping S."/>
            <person name="Lin M."/>
        </authorList>
    </citation>
    <scope>NUCLEOTIDE SEQUENCE</scope>
    <source>
        <strain>ATCC 17588</strain>
    </source>
</reference>
<dbReference type="HOGENOM" id="CLU_3047155_0_0_6"/>
<reference evidence="2" key="3">
    <citation type="submission" date="2011-06" db="EMBL/GenBank/DDBJ databases">
        <title>Complete genome sequence of Pseudomonas stutzeri strain CGMCC 1.1803.</title>
        <authorList>
            <person name="Yan Y."/>
            <person name="Chen M."/>
            <person name="Lu W."/>
            <person name="Zhang W."/>
            <person name="Ping S."/>
            <person name="Lin M."/>
        </authorList>
    </citation>
    <scope>NUCLEOTIDE SEQUENCE [LARGE SCALE GENOMIC DNA]</scope>
    <source>
        <strain evidence="2">ATCC 17588 / DSM 5190 / CCUG 11256 / JCM 5965 / LMG 11199 / NCIMB 11358 / Stanier 221</strain>
    </source>
</reference>
<reference evidence="1 2" key="1">
    <citation type="journal article" date="2011" name="J. Bacteriol.">
        <title>Complete Genome Sequence of the Type Strain Pseudomonas stutzeri CGMCC 1.1803.</title>
        <authorList>
            <person name="Chen M."/>
            <person name="Yan Y."/>
            <person name="Zhang W."/>
            <person name="Lu W."/>
            <person name="Wang J."/>
            <person name="Ping S."/>
            <person name="Lin M."/>
        </authorList>
    </citation>
    <scope>NUCLEOTIDE SEQUENCE [LARGE SCALE GENOMIC DNA]</scope>
    <source>
        <strain evidence="2">ATCC 17588 / DSM 5190 / CCUG 11256 / JCM 5965 / LMG 11199 / NCIMB 11358 / Stanier 221</strain>
    </source>
</reference>
<protein>
    <submittedName>
        <fullName evidence="1">Uncharacterized protein</fullName>
    </submittedName>
</protein>
<evidence type="ECO:0000313" key="2">
    <source>
        <dbReference type="Proteomes" id="UP000008932"/>
    </source>
</evidence>
<dbReference type="EMBL" id="CP002881">
    <property type="protein sequence ID" value="AEJ03497.1"/>
    <property type="molecule type" value="Genomic_DNA"/>
</dbReference>
<organism evidence="1 2">
    <name type="scientific">Stutzerimonas stutzeri (strain ATCC 17588 / DSM 5190 / CCUG 11256 / JCM 5965 / LMG 11199 / NBRC 14165 / NCIMB 11358 / Stanier 221)</name>
    <name type="common">Pseudomonas stutzeri</name>
    <dbReference type="NCBI Taxonomy" id="96563"/>
    <lineage>
        <taxon>Bacteria</taxon>
        <taxon>Pseudomonadati</taxon>
        <taxon>Pseudomonadota</taxon>
        <taxon>Gammaproteobacteria</taxon>
        <taxon>Pseudomonadales</taxon>
        <taxon>Pseudomonadaceae</taxon>
        <taxon>Stutzerimonas</taxon>
    </lineage>
</organism>
<proteinExistence type="predicted"/>
<accession>F8H560</accession>
<dbReference type="Proteomes" id="UP000008932">
    <property type="component" value="Chromosome"/>
</dbReference>
<sequence>MVEPAALQSVYVHAEAKLTDKDFSEQGAPRFVSGAGSRASVPCSPLQELPTVYV</sequence>
<gene>
    <name evidence="1" type="ordered locus">PSTAB_0216</name>
</gene>
<dbReference type="AlphaFoldDB" id="F8H560"/>
<evidence type="ECO:0000313" key="1">
    <source>
        <dbReference type="EMBL" id="AEJ03497.1"/>
    </source>
</evidence>
<name>F8H560_STUS2</name>
<dbReference type="KEGG" id="psz:PSTAB_0216"/>